<dbReference type="AlphaFoldDB" id="B4R1V0"/>
<evidence type="ECO:0000313" key="2">
    <source>
        <dbReference type="Proteomes" id="UP000000304"/>
    </source>
</evidence>
<sequence length="52" mass="5623">MVTTVPPPVSLICVPTFVNLPGVQGSIYEFAQHITQVATSTFVYLKAWLISG</sequence>
<dbReference type="HOGENOM" id="CLU_3089486_0_0_1"/>
<dbReference type="EMBL" id="CM000364">
    <property type="protein sequence ID" value="EDX13102.1"/>
    <property type="molecule type" value="Genomic_DNA"/>
</dbReference>
<protein>
    <submittedName>
        <fullName evidence="1">GD20516</fullName>
    </submittedName>
</protein>
<gene>
    <name evidence="1" type="primary">Dsim\GD20516</name>
    <name evidence="1" type="ORF">Dsim_GD20516</name>
</gene>
<evidence type="ECO:0000313" key="1">
    <source>
        <dbReference type="EMBL" id="EDX13102.1"/>
    </source>
</evidence>
<proteinExistence type="predicted"/>
<dbReference type="Proteomes" id="UP000000304">
    <property type="component" value="Chromosome 3R"/>
</dbReference>
<reference evidence="1 2" key="1">
    <citation type="journal article" date="2007" name="Nature">
        <title>Evolution of genes and genomes on the Drosophila phylogeny.</title>
        <authorList>
            <consortium name="Drosophila 12 Genomes Consortium"/>
            <person name="Clark A.G."/>
            <person name="Eisen M.B."/>
            <person name="Smith D.R."/>
            <person name="Bergman C.M."/>
            <person name="Oliver B."/>
            <person name="Markow T.A."/>
            <person name="Kaufman T.C."/>
            <person name="Kellis M."/>
            <person name="Gelbart W."/>
            <person name="Iyer V.N."/>
            <person name="Pollard D.A."/>
            <person name="Sackton T.B."/>
            <person name="Larracuente A.M."/>
            <person name="Singh N.D."/>
            <person name="Abad J.P."/>
            <person name="Abt D.N."/>
            <person name="Adryan B."/>
            <person name="Aguade M."/>
            <person name="Akashi H."/>
            <person name="Anderson W.W."/>
            <person name="Aquadro C.F."/>
            <person name="Ardell D.H."/>
            <person name="Arguello R."/>
            <person name="Artieri C.G."/>
            <person name="Barbash D.A."/>
            <person name="Barker D."/>
            <person name="Barsanti P."/>
            <person name="Batterham P."/>
            <person name="Batzoglou S."/>
            <person name="Begun D."/>
            <person name="Bhutkar A."/>
            <person name="Blanco E."/>
            <person name="Bosak S.A."/>
            <person name="Bradley R.K."/>
            <person name="Brand A.D."/>
            <person name="Brent M.R."/>
            <person name="Brooks A.N."/>
            <person name="Brown R.H."/>
            <person name="Butlin R.K."/>
            <person name="Caggese C."/>
            <person name="Calvi B.R."/>
            <person name="Bernardo de Carvalho A."/>
            <person name="Caspi A."/>
            <person name="Castrezana S."/>
            <person name="Celniker S.E."/>
            <person name="Chang J.L."/>
            <person name="Chapple C."/>
            <person name="Chatterji S."/>
            <person name="Chinwalla A."/>
            <person name="Civetta A."/>
            <person name="Clifton S.W."/>
            <person name="Comeron J.M."/>
            <person name="Costello J.C."/>
            <person name="Coyne J.A."/>
            <person name="Daub J."/>
            <person name="David R.G."/>
            <person name="Delcher A.L."/>
            <person name="Delehaunty K."/>
            <person name="Do C.B."/>
            <person name="Ebling H."/>
            <person name="Edwards K."/>
            <person name="Eickbush T."/>
            <person name="Evans J.D."/>
            <person name="Filipski A."/>
            <person name="Findeiss S."/>
            <person name="Freyhult E."/>
            <person name="Fulton L."/>
            <person name="Fulton R."/>
            <person name="Garcia A.C."/>
            <person name="Gardiner A."/>
            <person name="Garfield D.A."/>
            <person name="Garvin B.E."/>
            <person name="Gibson G."/>
            <person name="Gilbert D."/>
            <person name="Gnerre S."/>
            <person name="Godfrey J."/>
            <person name="Good R."/>
            <person name="Gotea V."/>
            <person name="Gravely B."/>
            <person name="Greenberg A.J."/>
            <person name="Griffiths-Jones S."/>
            <person name="Gross S."/>
            <person name="Guigo R."/>
            <person name="Gustafson E.A."/>
            <person name="Haerty W."/>
            <person name="Hahn M.W."/>
            <person name="Halligan D.L."/>
            <person name="Halpern A.L."/>
            <person name="Halter G.M."/>
            <person name="Han M.V."/>
            <person name="Heger A."/>
            <person name="Hillier L."/>
            <person name="Hinrichs A.S."/>
            <person name="Holmes I."/>
            <person name="Hoskins R.A."/>
            <person name="Hubisz M.J."/>
            <person name="Hultmark D."/>
            <person name="Huntley M.A."/>
            <person name="Jaffe D.B."/>
            <person name="Jagadeeshan S."/>
            <person name="Jeck W.R."/>
            <person name="Johnson J."/>
            <person name="Jones C.D."/>
            <person name="Jordan W.C."/>
            <person name="Karpen G.H."/>
            <person name="Kataoka E."/>
            <person name="Keightley P.D."/>
            <person name="Kheradpour P."/>
            <person name="Kirkness E.F."/>
            <person name="Koerich L.B."/>
            <person name="Kristiansen K."/>
            <person name="Kudrna D."/>
            <person name="Kulathinal R.J."/>
            <person name="Kumar S."/>
            <person name="Kwok R."/>
            <person name="Lander E."/>
            <person name="Langley C.H."/>
            <person name="Lapoint R."/>
            <person name="Lazzaro B.P."/>
            <person name="Lee S.J."/>
            <person name="Levesque L."/>
            <person name="Li R."/>
            <person name="Lin C.F."/>
            <person name="Lin M.F."/>
            <person name="Lindblad-Toh K."/>
            <person name="Llopart A."/>
            <person name="Long M."/>
            <person name="Low L."/>
            <person name="Lozovsky E."/>
            <person name="Lu J."/>
            <person name="Luo M."/>
            <person name="Machado C.A."/>
            <person name="Makalowski W."/>
            <person name="Marzo M."/>
            <person name="Matsuda M."/>
            <person name="Matzkin L."/>
            <person name="McAllister B."/>
            <person name="McBride C.S."/>
            <person name="McKernan B."/>
            <person name="McKernan K."/>
            <person name="Mendez-Lago M."/>
            <person name="Minx P."/>
            <person name="Mollenhauer M.U."/>
            <person name="Montooth K."/>
            <person name="Mount S.M."/>
            <person name="Mu X."/>
            <person name="Myers E."/>
            <person name="Negre B."/>
            <person name="Newfeld S."/>
            <person name="Nielsen R."/>
            <person name="Noor M.A."/>
            <person name="O'Grady P."/>
            <person name="Pachter L."/>
            <person name="Papaceit M."/>
            <person name="Parisi M.J."/>
            <person name="Parisi M."/>
            <person name="Parts L."/>
            <person name="Pedersen J.S."/>
            <person name="Pesole G."/>
            <person name="Phillippy A.M."/>
            <person name="Ponting C.P."/>
            <person name="Pop M."/>
            <person name="Porcelli D."/>
            <person name="Powell J.R."/>
            <person name="Prohaska S."/>
            <person name="Pruitt K."/>
            <person name="Puig M."/>
            <person name="Quesneville H."/>
            <person name="Ram K.R."/>
            <person name="Rand D."/>
            <person name="Rasmussen M.D."/>
            <person name="Reed L.K."/>
            <person name="Reenan R."/>
            <person name="Reily A."/>
            <person name="Remington K.A."/>
            <person name="Rieger T.T."/>
            <person name="Ritchie M.G."/>
            <person name="Robin C."/>
            <person name="Rogers Y.H."/>
            <person name="Rohde C."/>
            <person name="Rozas J."/>
            <person name="Rubenfield M.J."/>
            <person name="Ruiz A."/>
            <person name="Russo S."/>
            <person name="Salzberg S.L."/>
            <person name="Sanchez-Gracia A."/>
            <person name="Saranga D.J."/>
            <person name="Sato H."/>
            <person name="Schaeffer S.W."/>
            <person name="Schatz M.C."/>
            <person name="Schlenke T."/>
            <person name="Schwartz R."/>
            <person name="Segarra C."/>
            <person name="Singh R.S."/>
            <person name="Sirot L."/>
            <person name="Sirota M."/>
            <person name="Sisneros N.B."/>
            <person name="Smith C.D."/>
            <person name="Smith T.F."/>
            <person name="Spieth J."/>
            <person name="Stage D.E."/>
            <person name="Stark A."/>
            <person name="Stephan W."/>
            <person name="Strausberg R.L."/>
            <person name="Strempel S."/>
            <person name="Sturgill D."/>
            <person name="Sutton G."/>
            <person name="Sutton G.G."/>
            <person name="Tao W."/>
            <person name="Teichmann S."/>
            <person name="Tobari Y.N."/>
            <person name="Tomimura Y."/>
            <person name="Tsolas J.M."/>
            <person name="Valente V.L."/>
            <person name="Venter E."/>
            <person name="Venter J.C."/>
            <person name="Vicario S."/>
            <person name="Vieira F.G."/>
            <person name="Vilella A.J."/>
            <person name="Villasante A."/>
            <person name="Walenz B."/>
            <person name="Wang J."/>
            <person name="Wasserman M."/>
            <person name="Watts T."/>
            <person name="Wilson D."/>
            <person name="Wilson R.K."/>
            <person name="Wing R.A."/>
            <person name="Wolfner M.F."/>
            <person name="Wong A."/>
            <person name="Wong G.K."/>
            <person name="Wu C.I."/>
            <person name="Wu G."/>
            <person name="Yamamoto D."/>
            <person name="Yang H.P."/>
            <person name="Yang S.P."/>
            <person name="Yorke J.A."/>
            <person name="Yoshida K."/>
            <person name="Zdobnov E."/>
            <person name="Zhang P."/>
            <person name="Zhang Y."/>
            <person name="Zimin A.V."/>
            <person name="Baldwin J."/>
            <person name="Abdouelleil A."/>
            <person name="Abdulkadir J."/>
            <person name="Abebe A."/>
            <person name="Abera B."/>
            <person name="Abreu J."/>
            <person name="Acer S.C."/>
            <person name="Aftuck L."/>
            <person name="Alexander A."/>
            <person name="An P."/>
            <person name="Anderson E."/>
            <person name="Anderson S."/>
            <person name="Arachi H."/>
            <person name="Azer M."/>
            <person name="Bachantsang P."/>
            <person name="Barry A."/>
            <person name="Bayul T."/>
            <person name="Berlin A."/>
            <person name="Bessette D."/>
            <person name="Bloom T."/>
            <person name="Blye J."/>
            <person name="Boguslavskiy L."/>
            <person name="Bonnet C."/>
            <person name="Boukhgalter B."/>
            <person name="Bourzgui I."/>
            <person name="Brown A."/>
            <person name="Cahill P."/>
            <person name="Channer S."/>
            <person name="Cheshatsang Y."/>
            <person name="Chuda L."/>
            <person name="Citroen M."/>
            <person name="Collymore A."/>
            <person name="Cooke P."/>
            <person name="Costello M."/>
            <person name="D'Aco K."/>
            <person name="Daza R."/>
            <person name="De Haan G."/>
            <person name="DeGray S."/>
            <person name="DeMaso C."/>
            <person name="Dhargay N."/>
            <person name="Dooley K."/>
            <person name="Dooley E."/>
            <person name="Doricent M."/>
            <person name="Dorje P."/>
            <person name="Dorjee K."/>
            <person name="Dupes A."/>
            <person name="Elong R."/>
            <person name="Falk J."/>
            <person name="Farina A."/>
            <person name="Faro S."/>
            <person name="Ferguson D."/>
            <person name="Fisher S."/>
            <person name="Foley C.D."/>
            <person name="Franke A."/>
            <person name="Friedrich D."/>
            <person name="Gadbois L."/>
            <person name="Gearin G."/>
            <person name="Gearin C.R."/>
            <person name="Giannoukos G."/>
            <person name="Goode T."/>
            <person name="Graham J."/>
            <person name="Grandbois E."/>
            <person name="Grewal S."/>
            <person name="Gyaltsen K."/>
            <person name="Hafez N."/>
            <person name="Hagos B."/>
            <person name="Hall J."/>
            <person name="Henson C."/>
            <person name="Hollinger A."/>
            <person name="Honan T."/>
            <person name="Huard M.D."/>
            <person name="Hughes L."/>
            <person name="Hurhula B."/>
            <person name="Husby M.E."/>
            <person name="Kamat A."/>
            <person name="Kanga B."/>
            <person name="Kashin S."/>
            <person name="Khazanovich D."/>
            <person name="Kisner P."/>
            <person name="Lance K."/>
            <person name="Lara M."/>
            <person name="Lee W."/>
            <person name="Lennon N."/>
            <person name="Letendre F."/>
            <person name="LeVine R."/>
            <person name="Lipovsky A."/>
            <person name="Liu X."/>
            <person name="Liu J."/>
            <person name="Liu S."/>
            <person name="Lokyitsang T."/>
            <person name="Lokyitsang Y."/>
            <person name="Lubonja R."/>
            <person name="Lui A."/>
            <person name="MacDonald P."/>
            <person name="Magnisalis V."/>
            <person name="Maru K."/>
            <person name="Matthews C."/>
            <person name="McCusker W."/>
            <person name="McDonough S."/>
            <person name="Mehta T."/>
            <person name="Meldrim J."/>
            <person name="Meneus L."/>
            <person name="Mihai O."/>
            <person name="Mihalev A."/>
            <person name="Mihova T."/>
            <person name="Mittelman R."/>
            <person name="Mlenga V."/>
            <person name="Montmayeur A."/>
            <person name="Mulrain L."/>
            <person name="Navidi A."/>
            <person name="Naylor J."/>
            <person name="Negash T."/>
            <person name="Nguyen T."/>
            <person name="Nguyen N."/>
            <person name="Nicol R."/>
            <person name="Norbu C."/>
            <person name="Norbu N."/>
            <person name="Novod N."/>
            <person name="O'Neill B."/>
            <person name="Osman S."/>
            <person name="Markiewicz E."/>
            <person name="Oyono O.L."/>
            <person name="Patti C."/>
            <person name="Phunkhang P."/>
            <person name="Pierre F."/>
            <person name="Priest M."/>
            <person name="Raghuraman S."/>
            <person name="Rege F."/>
            <person name="Reyes R."/>
            <person name="Rise C."/>
            <person name="Rogov P."/>
            <person name="Ross K."/>
            <person name="Ryan E."/>
            <person name="Settipalli S."/>
            <person name="Shea T."/>
            <person name="Sherpa N."/>
            <person name="Shi L."/>
            <person name="Shih D."/>
            <person name="Sparrow T."/>
            <person name="Spaulding J."/>
            <person name="Stalker J."/>
            <person name="Stange-Thomann N."/>
            <person name="Stavropoulos S."/>
            <person name="Stone C."/>
            <person name="Strader C."/>
            <person name="Tesfaye S."/>
            <person name="Thomson T."/>
            <person name="Thoulutsang Y."/>
            <person name="Thoulutsang D."/>
            <person name="Topham K."/>
            <person name="Topping I."/>
            <person name="Tsamla T."/>
            <person name="Vassiliev H."/>
            <person name="Vo A."/>
            <person name="Wangchuk T."/>
            <person name="Wangdi T."/>
            <person name="Weiand M."/>
            <person name="Wilkinson J."/>
            <person name="Wilson A."/>
            <person name="Yadav S."/>
            <person name="Young G."/>
            <person name="Yu Q."/>
            <person name="Zembek L."/>
            <person name="Zhong D."/>
            <person name="Zimmer A."/>
            <person name="Zwirko Z."/>
            <person name="Jaffe D.B."/>
            <person name="Alvarez P."/>
            <person name="Brockman W."/>
            <person name="Butler J."/>
            <person name="Chin C."/>
            <person name="Gnerre S."/>
            <person name="Grabherr M."/>
            <person name="Kleber M."/>
            <person name="Mauceli E."/>
            <person name="MacCallum I."/>
        </authorList>
    </citation>
    <scope>NUCLEOTIDE SEQUENCE [LARGE SCALE GENOMIC DNA]</scope>
    <source>
        <strain evidence="2">white501</strain>
    </source>
</reference>
<name>B4R1V0_DROSI</name>
<keyword evidence="2" id="KW-1185">Reference proteome</keyword>
<organism evidence="1 2">
    <name type="scientific">Drosophila simulans</name>
    <name type="common">Fruit fly</name>
    <dbReference type="NCBI Taxonomy" id="7240"/>
    <lineage>
        <taxon>Eukaryota</taxon>
        <taxon>Metazoa</taxon>
        <taxon>Ecdysozoa</taxon>
        <taxon>Arthropoda</taxon>
        <taxon>Hexapoda</taxon>
        <taxon>Insecta</taxon>
        <taxon>Pterygota</taxon>
        <taxon>Neoptera</taxon>
        <taxon>Endopterygota</taxon>
        <taxon>Diptera</taxon>
        <taxon>Brachycera</taxon>
        <taxon>Muscomorpha</taxon>
        <taxon>Ephydroidea</taxon>
        <taxon>Drosophilidae</taxon>
        <taxon>Drosophila</taxon>
        <taxon>Sophophora</taxon>
    </lineage>
</organism>
<accession>B4R1V0</accession>